<dbReference type="Proteomes" id="UP001530377">
    <property type="component" value="Unassembled WGS sequence"/>
</dbReference>
<name>A0ABD3RF99_9STRA</name>
<dbReference type="PANTHER" id="PTHR45856:SF11">
    <property type="entry name" value="FUNGAL LIPASE-LIKE DOMAIN-CONTAINING PROTEIN"/>
    <property type="match status" value="1"/>
</dbReference>
<accession>A0ABD3RF99</accession>
<protein>
    <recommendedName>
        <fullName evidence="2">Fungal lipase-type domain-containing protein</fullName>
    </recommendedName>
</protein>
<evidence type="ECO:0000313" key="4">
    <source>
        <dbReference type="Proteomes" id="UP001530377"/>
    </source>
</evidence>
<gene>
    <name evidence="3" type="ORF">ACHAXA_010322</name>
</gene>
<dbReference type="PANTHER" id="PTHR45856">
    <property type="entry name" value="ALPHA/BETA-HYDROLASES SUPERFAMILY PROTEIN"/>
    <property type="match status" value="1"/>
</dbReference>
<proteinExistence type="predicted"/>
<dbReference type="Gene3D" id="3.40.50.1820">
    <property type="entry name" value="alpha/beta hydrolase"/>
    <property type="match status" value="1"/>
</dbReference>
<organism evidence="3 4">
    <name type="scientific">Cyclostephanos tholiformis</name>
    <dbReference type="NCBI Taxonomy" id="382380"/>
    <lineage>
        <taxon>Eukaryota</taxon>
        <taxon>Sar</taxon>
        <taxon>Stramenopiles</taxon>
        <taxon>Ochrophyta</taxon>
        <taxon>Bacillariophyta</taxon>
        <taxon>Coscinodiscophyceae</taxon>
        <taxon>Thalassiosirophycidae</taxon>
        <taxon>Stephanodiscales</taxon>
        <taxon>Stephanodiscaceae</taxon>
        <taxon>Cyclostephanos</taxon>
    </lineage>
</organism>
<keyword evidence="4" id="KW-1185">Reference proteome</keyword>
<comment type="caution">
    <text evidence="3">The sequence shown here is derived from an EMBL/GenBank/DDBJ whole genome shotgun (WGS) entry which is preliminary data.</text>
</comment>
<feature type="chain" id="PRO_5044874650" description="Fungal lipase-type domain-containing protein" evidence="1">
    <location>
        <begin position="29"/>
        <end position="455"/>
    </location>
</feature>
<evidence type="ECO:0000259" key="2">
    <source>
        <dbReference type="Pfam" id="PF01764"/>
    </source>
</evidence>
<keyword evidence="1" id="KW-0732">Signal</keyword>
<dbReference type="InterPro" id="IPR051218">
    <property type="entry name" value="Sec_MonoDiacylglyc_Lipase"/>
</dbReference>
<dbReference type="Pfam" id="PF01764">
    <property type="entry name" value="Lipase_3"/>
    <property type="match status" value="1"/>
</dbReference>
<feature type="signal peptide" evidence="1">
    <location>
        <begin position="1"/>
        <end position="28"/>
    </location>
</feature>
<dbReference type="InterPro" id="IPR002921">
    <property type="entry name" value="Fungal_lipase-type"/>
</dbReference>
<reference evidence="3 4" key="1">
    <citation type="submission" date="2024-10" db="EMBL/GenBank/DDBJ databases">
        <title>Updated reference genomes for cyclostephanoid diatoms.</title>
        <authorList>
            <person name="Roberts W.R."/>
            <person name="Alverson A.J."/>
        </authorList>
    </citation>
    <scope>NUCLEOTIDE SEQUENCE [LARGE SCALE GENOMIC DNA]</scope>
    <source>
        <strain evidence="3 4">AJA228-03</strain>
    </source>
</reference>
<dbReference type="SUPFAM" id="SSF53474">
    <property type="entry name" value="alpha/beta-Hydrolases"/>
    <property type="match status" value="1"/>
</dbReference>
<dbReference type="CDD" id="cd00519">
    <property type="entry name" value="Lipase_3"/>
    <property type="match status" value="1"/>
</dbReference>
<dbReference type="InterPro" id="IPR029058">
    <property type="entry name" value="AB_hydrolase_fold"/>
</dbReference>
<dbReference type="EMBL" id="JALLPB020000243">
    <property type="protein sequence ID" value="KAL3811683.1"/>
    <property type="molecule type" value="Genomic_DNA"/>
</dbReference>
<feature type="domain" description="Fungal lipase-type" evidence="2">
    <location>
        <begin position="207"/>
        <end position="348"/>
    </location>
</feature>
<sequence>MHHLPCPSALATLTLAAAILLALAIVAARSREYGADSSSTFFPNRDISPPPDGVARPHFPESQIVLDMAILSRAVYKLKNRATSCNDVRWDGDGKIVVDDPLREGAGHVGDGYHPDDIEAEETRDLHKLVLPEGTECLHYSHDHSLGTQVLIVRSYLHKYVAVAYAGTDDWRTALMDGNILMSDVGPANITNDSGDVGSLFIDLPDGIRVHHGFNEAVFDSENFHEVLNCVKSARMGGECGDEISIDSGGFNMETKIISSVAPYQLFTTGHSLGAADSVLLGATLHLMYPNDDIRSINFGCPKIGNIKWAFWINSLQPDKKTGNSSSGGSFEVFRFVNKIDLVPRLPELGVSLDPMLTHTGHTIQMSPGGFVRAYYDHLGDEDIGYVGVPFGWEAAAYALFPMAVASHPVSHYVQYLFDYKPNSTSSNTGPIYYVDEFECVDDFNAPPNLLLHIA</sequence>
<evidence type="ECO:0000256" key="1">
    <source>
        <dbReference type="SAM" id="SignalP"/>
    </source>
</evidence>
<evidence type="ECO:0000313" key="3">
    <source>
        <dbReference type="EMBL" id="KAL3811683.1"/>
    </source>
</evidence>
<dbReference type="AlphaFoldDB" id="A0ABD3RF99"/>